<dbReference type="Pfam" id="PF16035">
    <property type="entry name" value="Chalcone_2"/>
    <property type="match status" value="2"/>
</dbReference>
<feature type="domain" description="Chalcone isomerase" evidence="1">
    <location>
        <begin position="153"/>
        <end position="179"/>
    </location>
</feature>
<dbReference type="OrthoDB" id="18193at2759"/>
<dbReference type="InterPro" id="IPR016088">
    <property type="entry name" value="Chalcone_isomerase_3-sand"/>
</dbReference>
<dbReference type="GO" id="GO:0016872">
    <property type="term" value="F:intramolecular lyase activity"/>
    <property type="evidence" value="ECO:0007669"/>
    <property type="project" value="InterPro"/>
</dbReference>
<dbReference type="AlphaFoldDB" id="A0A8S0VQ64"/>
<gene>
    <name evidence="2" type="ORF">AAE3_LOCUS1189</name>
</gene>
<evidence type="ECO:0000313" key="2">
    <source>
        <dbReference type="EMBL" id="CAA7258769.1"/>
    </source>
</evidence>
<dbReference type="Proteomes" id="UP000467700">
    <property type="component" value="Unassembled WGS sequence"/>
</dbReference>
<dbReference type="SUPFAM" id="SSF54626">
    <property type="entry name" value="Chalcone isomerase"/>
    <property type="match status" value="1"/>
</dbReference>
<accession>A0A8S0VQ64</accession>
<organism evidence="2 3">
    <name type="scientific">Cyclocybe aegerita</name>
    <name type="common">Black poplar mushroom</name>
    <name type="synonym">Agrocybe aegerita</name>
    <dbReference type="NCBI Taxonomy" id="1973307"/>
    <lineage>
        <taxon>Eukaryota</taxon>
        <taxon>Fungi</taxon>
        <taxon>Dikarya</taxon>
        <taxon>Basidiomycota</taxon>
        <taxon>Agaricomycotina</taxon>
        <taxon>Agaricomycetes</taxon>
        <taxon>Agaricomycetidae</taxon>
        <taxon>Agaricales</taxon>
        <taxon>Agaricineae</taxon>
        <taxon>Bolbitiaceae</taxon>
        <taxon>Cyclocybe</taxon>
    </lineage>
</organism>
<keyword evidence="3" id="KW-1185">Reference proteome</keyword>
<dbReference type="PANTHER" id="PTHR47284:SF3">
    <property type="entry name" value="FATTY-ACID-BINDING PROTEIN 2"/>
    <property type="match status" value="1"/>
</dbReference>
<sequence>MRRTRASLYSDSVFNWLFLEIDARPPLARAPTRRTLQGVSRRAWSGIWIPHLLYTAMSFLKLARAFRLAGTRRFVSIAASQPVRTSYRALALGTTVGVATWLALTPHKIHLDSQVPESNVKQASAEDTTVDPATSIAFPNVMQIQSKTPIPPMSLVGVGVRTVSFIGLKVYSVGFYADLNNPAIKVPLDMSPENKVKYIVRNTSCVVRIIPTRSTNFTHLRDAFMRSLQARLGAGIKDGSITEAIAQSVSGPMRKLKSLFPNSPFAKHTPLDIYLAAPVPGKPRALVFRDLGTIEDDWVATELVLNYFEGEGPSPPLKATVLENLKSFEK</sequence>
<name>A0A8S0VQ64_CYCAE</name>
<feature type="domain" description="Chalcone isomerase" evidence="1">
    <location>
        <begin position="201"/>
        <end position="319"/>
    </location>
</feature>
<dbReference type="Gene3D" id="3.50.70.10">
    <property type="match status" value="1"/>
</dbReference>
<evidence type="ECO:0000313" key="3">
    <source>
        <dbReference type="Proteomes" id="UP000467700"/>
    </source>
</evidence>
<reference evidence="2 3" key="1">
    <citation type="submission" date="2020-01" db="EMBL/GenBank/DDBJ databases">
        <authorList>
            <person name="Gupta K D."/>
        </authorList>
    </citation>
    <scope>NUCLEOTIDE SEQUENCE [LARGE SCALE GENOMIC DNA]</scope>
</reference>
<dbReference type="InterPro" id="IPR036298">
    <property type="entry name" value="Chalcone_isomerase_sf"/>
</dbReference>
<protein>
    <recommendedName>
        <fullName evidence="1">Chalcone isomerase domain-containing protein</fullName>
    </recommendedName>
</protein>
<comment type="caution">
    <text evidence="2">The sequence shown here is derived from an EMBL/GenBank/DDBJ whole genome shotgun (WGS) entry which is preliminary data.</text>
</comment>
<proteinExistence type="predicted"/>
<dbReference type="EMBL" id="CACVBS010000002">
    <property type="protein sequence ID" value="CAA7258769.1"/>
    <property type="molecule type" value="Genomic_DNA"/>
</dbReference>
<dbReference type="PANTHER" id="PTHR47284">
    <property type="entry name" value="FATTY-ACID-BINDING PROTEIN 2"/>
    <property type="match status" value="1"/>
</dbReference>
<evidence type="ECO:0000259" key="1">
    <source>
        <dbReference type="Pfam" id="PF16035"/>
    </source>
</evidence>
<dbReference type="InterPro" id="IPR016087">
    <property type="entry name" value="Chalcone_isomerase"/>
</dbReference>